<protein>
    <recommendedName>
        <fullName evidence="3">DNA methylase N-4/N-6 domain-containing protein</fullName>
    </recommendedName>
</protein>
<sequence length="211" mass="23330">MLDSFLGSGTTAAVAHKMGRQWIGIELGGHCHTHCLPRLKKVVDGTDPGGITEAVGWKGGGGFRYYKLAPSLLLRDKWDQLVINPEFNAPMLAEAVCKLEGFTYAPSDTLYWQQGHSTEQDFIYTTTANLSHDQLQQLSDEVGLDRSLLVVCSAFRGRKEGYSNLTVKKIPKAVLTRCEWGKDDYSLKVENLPKAPAKPGQLDLFGDRNES</sequence>
<dbReference type="AlphaFoldDB" id="A0A512MHN4"/>
<evidence type="ECO:0000313" key="5">
    <source>
        <dbReference type="Proteomes" id="UP000321577"/>
    </source>
</evidence>
<dbReference type="SUPFAM" id="SSF53335">
    <property type="entry name" value="S-adenosyl-L-methionine-dependent methyltransferases"/>
    <property type="match status" value="1"/>
</dbReference>
<name>A0A512MHN4_9BACT</name>
<evidence type="ECO:0000259" key="3">
    <source>
        <dbReference type="Pfam" id="PF01555"/>
    </source>
</evidence>
<evidence type="ECO:0000256" key="1">
    <source>
        <dbReference type="ARBA" id="ARBA00022603"/>
    </source>
</evidence>
<proteinExistence type="predicted"/>
<dbReference type="InterPro" id="IPR029063">
    <property type="entry name" value="SAM-dependent_MTases_sf"/>
</dbReference>
<accession>A0A512MHN4</accession>
<dbReference type="GO" id="GO:0032259">
    <property type="term" value="P:methylation"/>
    <property type="evidence" value="ECO:0007669"/>
    <property type="project" value="UniProtKB-KW"/>
</dbReference>
<dbReference type="GO" id="GO:0008170">
    <property type="term" value="F:N-methyltransferase activity"/>
    <property type="evidence" value="ECO:0007669"/>
    <property type="project" value="InterPro"/>
</dbReference>
<dbReference type="GO" id="GO:0003677">
    <property type="term" value="F:DNA binding"/>
    <property type="evidence" value="ECO:0007669"/>
    <property type="project" value="InterPro"/>
</dbReference>
<dbReference type="InterPro" id="IPR002941">
    <property type="entry name" value="DNA_methylase_N4/N6"/>
</dbReference>
<comment type="caution">
    <text evidence="4">The sequence shown here is derived from an EMBL/GenBank/DDBJ whole genome shotgun (WGS) entry which is preliminary data.</text>
</comment>
<dbReference type="Proteomes" id="UP000321577">
    <property type="component" value="Unassembled WGS sequence"/>
</dbReference>
<feature type="domain" description="DNA methylase N-4/N-6" evidence="3">
    <location>
        <begin position="2"/>
        <end position="28"/>
    </location>
</feature>
<keyword evidence="5" id="KW-1185">Reference proteome</keyword>
<keyword evidence="1" id="KW-0489">Methyltransferase</keyword>
<dbReference type="Pfam" id="PF01555">
    <property type="entry name" value="N6_N4_Mtase"/>
    <property type="match status" value="1"/>
</dbReference>
<dbReference type="Gene3D" id="3.40.50.150">
    <property type="entry name" value="Vaccinia Virus protein VP39"/>
    <property type="match status" value="1"/>
</dbReference>
<reference evidence="4 5" key="1">
    <citation type="submission" date="2019-07" db="EMBL/GenBank/DDBJ databases">
        <title>Whole genome shotgun sequence of Brevifollis gellanilyticus NBRC 108608.</title>
        <authorList>
            <person name="Hosoyama A."/>
            <person name="Uohara A."/>
            <person name="Ohji S."/>
            <person name="Ichikawa N."/>
        </authorList>
    </citation>
    <scope>NUCLEOTIDE SEQUENCE [LARGE SCALE GENOMIC DNA]</scope>
    <source>
        <strain evidence="4 5">NBRC 108608</strain>
    </source>
</reference>
<organism evidence="4 5">
    <name type="scientific">Brevifollis gellanilyticus</name>
    <dbReference type="NCBI Taxonomy" id="748831"/>
    <lineage>
        <taxon>Bacteria</taxon>
        <taxon>Pseudomonadati</taxon>
        <taxon>Verrucomicrobiota</taxon>
        <taxon>Verrucomicrobiia</taxon>
        <taxon>Verrucomicrobiales</taxon>
        <taxon>Verrucomicrobiaceae</taxon>
    </lineage>
</organism>
<evidence type="ECO:0000313" key="4">
    <source>
        <dbReference type="EMBL" id="GEP46234.1"/>
    </source>
</evidence>
<keyword evidence="2" id="KW-0808">Transferase</keyword>
<evidence type="ECO:0000256" key="2">
    <source>
        <dbReference type="ARBA" id="ARBA00022679"/>
    </source>
</evidence>
<dbReference type="EMBL" id="BKAG01000078">
    <property type="protein sequence ID" value="GEP46234.1"/>
    <property type="molecule type" value="Genomic_DNA"/>
</dbReference>
<gene>
    <name evidence="4" type="ORF">BGE01nite_55250</name>
</gene>